<dbReference type="Proteomes" id="UP000825729">
    <property type="component" value="Unassembled WGS sequence"/>
</dbReference>
<gene>
    <name evidence="2" type="ORF">H6P81_016869</name>
</gene>
<evidence type="ECO:0000256" key="1">
    <source>
        <dbReference type="SAM" id="MobiDB-lite"/>
    </source>
</evidence>
<name>A0AAV7DWJ4_ARIFI</name>
<evidence type="ECO:0000313" key="2">
    <source>
        <dbReference type="EMBL" id="KAG9441015.1"/>
    </source>
</evidence>
<evidence type="ECO:0000313" key="3">
    <source>
        <dbReference type="Proteomes" id="UP000825729"/>
    </source>
</evidence>
<feature type="compositionally biased region" description="Low complexity" evidence="1">
    <location>
        <begin position="45"/>
        <end position="57"/>
    </location>
</feature>
<protein>
    <submittedName>
        <fullName evidence="2">Uncharacterized protein</fullName>
    </submittedName>
</protein>
<feature type="region of interest" description="Disordered" evidence="1">
    <location>
        <begin position="40"/>
        <end position="66"/>
    </location>
</feature>
<keyword evidence="3" id="KW-1185">Reference proteome</keyword>
<sequence length="197" mass="21268">MTAPSGSSSCHTRGHCSLKEFSTTLKSASIPSGVTTSRTPIQAISRYGGSSTGISGSESDRVDPVSGDANPKLVRYKLVSGSRNPVLQLIDRYKPFVTAPALNLPALPRFSPTIPFGTRLSASLSAFLTKMQRSRQLKSSDPLGGFLQPFAFTQKKRLSRVRTALGREFSSVSFTPVSVFTRPNRRFRAASIRPGSD</sequence>
<dbReference type="AlphaFoldDB" id="A0AAV7DWJ4"/>
<reference evidence="2 3" key="1">
    <citation type="submission" date="2021-07" db="EMBL/GenBank/DDBJ databases">
        <title>The Aristolochia fimbriata genome: insights into angiosperm evolution, floral development and chemical biosynthesis.</title>
        <authorList>
            <person name="Jiao Y."/>
        </authorList>
    </citation>
    <scope>NUCLEOTIDE SEQUENCE [LARGE SCALE GENOMIC DNA]</scope>
    <source>
        <strain evidence="2">IBCAS-2021</strain>
        <tissue evidence="2">Leaf</tissue>
    </source>
</reference>
<accession>A0AAV7DWJ4</accession>
<proteinExistence type="predicted"/>
<comment type="caution">
    <text evidence="2">The sequence shown here is derived from an EMBL/GenBank/DDBJ whole genome shotgun (WGS) entry which is preliminary data.</text>
</comment>
<organism evidence="2 3">
    <name type="scientific">Aristolochia fimbriata</name>
    <name type="common">White veined hardy Dutchman's pipe vine</name>
    <dbReference type="NCBI Taxonomy" id="158543"/>
    <lineage>
        <taxon>Eukaryota</taxon>
        <taxon>Viridiplantae</taxon>
        <taxon>Streptophyta</taxon>
        <taxon>Embryophyta</taxon>
        <taxon>Tracheophyta</taxon>
        <taxon>Spermatophyta</taxon>
        <taxon>Magnoliopsida</taxon>
        <taxon>Magnoliidae</taxon>
        <taxon>Piperales</taxon>
        <taxon>Aristolochiaceae</taxon>
        <taxon>Aristolochia</taxon>
    </lineage>
</organism>
<dbReference type="EMBL" id="JAINDJ010000007">
    <property type="protein sequence ID" value="KAG9441015.1"/>
    <property type="molecule type" value="Genomic_DNA"/>
</dbReference>